<feature type="binding site" evidence="13">
    <location>
        <position position="395"/>
    </location>
    <ligand>
        <name>meso-2,6-diaminopimelate</name>
        <dbReference type="ChEBI" id="CHEBI:57791"/>
    </ligand>
</feature>
<keyword evidence="6 13" id="KW-0961">Cell wall biogenesis/degradation</keyword>
<feature type="short sequence motif" description="Meso-diaminopimelate recognition motif" evidence="13">
    <location>
        <begin position="419"/>
        <end position="422"/>
    </location>
</feature>
<dbReference type="Gene3D" id="3.40.1190.10">
    <property type="entry name" value="Mur-like, catalytic domain"/>
    <property type="match status" value="1"/>
</dbReference>
<dbReference type="EC" id="6.3.2.13" evidence="8 13"/>
<reference evidence="18 19" key="1">
    <citation type="submission" date="2016-11" db="EMBL/GenBank/DDBJ databases">
        <authorList>
            <person name="Jaros S."/>
            <person name="Januszkiewicz K."/>
            <person name="Wedrychowicz H."/>
        </authorList>
    </citation>
    <scope>NUCLEOTIDE SEQUENCE [LARGE SCALE GENOMIC DNA]</scope>
    <source>
        <strain evidence="18 19">CGMCC 1.7049</strain>
    </source>
</reference>
<feature type="binding site" evidence="13">
    <location>
        <begin position="115"/>
        <end position="121"/>
    </location>
    <ligand>
        <name>ATP</name>
        <dbReference type="ChEBI" id="CHEBI:30616"/>
    </ligand>
</feature>
<dbReference type="Pfam" id="PF01225">
    <property type="entry name" value="Mur_ligase"/>
    <property type="match status" value="1"/>
</dbReference>
<keyword evidence="13" id="KW-0460">Magnesium</keyword>
<gene>
    <name evidence="13" type="primary">murE</name>
    <name evidence="18" type="ORF">SAMN04488068_2938</name>
</gene>
<evidence type="ECO:0000256" key="7">
    <source>
        <dbReference type="ARBA" id="ARBA00050251"/>
    </source>
</evidence>
<comment type="function">
    <text evidence="13">Catalyzes the addition of meso-diaminopimelic acid to the nucleotide precursor UDP-N-acetylmuramoyl-L-alanyl-D-glutamate (UMAG) in the biosynthesis of bacterial cell-wall peptidoglycan.</text>
</comment>
<feature type="binding site" evidence="13">
    <location>
        <begin position="157"/>
        <end position="158"/>
    </location>
    <ligand>
        <name>UDP-N-acetyl-alpha-D-muramoyl-L-alanyl-D-glutamate</name>
        <dbReference type="ChEBI" id="CHEBI:83900"/>
    </ligand>
</feature>
<keyword evidence="2 13" id="KW-0132">Cell division</keyword>
<dbReference type="PANTHER" id="PTHR23135">
    <property type="entry name" value="MUR LIGASE FAMILY MEMBER"/>
    <property type="match status" value="1"/>
</dbReference>
<evidence type="ECO:0000256" key="8">
    <source>
        <dbReference type="ARBA" id="ARBA00066633"/>
    </source>
</evidence>
<keyword evidence="13" id="KW-0963">Cytoplasm</keyword>
<feature type="modified residue" description="N6-carboxylysine" evidence="13">
    <location>
        <position position="225"/>
    </location>
</feature>
<comment type="PTM">
    <text evidence="13">Carboxylation is probably crucial for Mg(2+) binding and, consequently, for the gamma-phosphate positioning of ATP.</text>
</comment>
<feature type="binding site" evidence="13">
    <location>
        <begin position="419"/>
        <end position="422"/>
    </location>
    <ligand>
        <name>meso-2,6-diaminopimelate</name>
        <dbReference type="ChEBI" id="CHEBI:57791"/>
    </ligand>
</feature>
<feature type="binding site" evidence="13">
    <location>
        <position position="470"/>
    </location>
    <ligand>
        <name>meso-2,6-diaminopimelate</name>
        <dbReference type="ChEBI" id="CHEBI:57791"/>
    </ligand>
</feature>
<dbReference type="FunFam" id="3.90.190.20:FF:000006">
    <property type="entry name" value="UDP-N-acetylmuramoyl-L-alanyl-D-glutamate--2,6-diaminopimelate ligase"/>
    <property type="match status" value="1"/>
</dbReference>
<dbReference type="NCBIfam" id="NF001126">
    <property type="entry name" value="PRK00139.1-4"/>
    <property type="match status" value="1"/>
</dbReference>
<evidence type="ECO:0000313" key="19">
    <source>
        <dbReference type="Proteomes" id="UP000199758"/>
    </source>
</evidence>
<proteinExistence type="inferred from homology"/>
<dbReference type="InterPro" id="IPR036615">
    <property type="entry name" value="Mur_ligase_C_dom_sf"/>
</dbReference>
<keyword evidence="13" id="KW-0547">Nucleotide-binding</keyword>
<dbReference type="UniPathway" id="UPA00219"/>
<comment type="catalytic activity">
    <reaction evidence="7 13">
        <text>UDP-N-acetyl-alpha-D-muramoyl-L-alanyl-D-glutamate + meso-2,6-diaminopimelate + ATP = UDP-N-acetyl-alpha-D-muramoyl-L-alanyl-gamma-D-glutamyl-meso-2,6-diaminopimelate + ADP + phosphate + H(+)</text>
        <dbReference type="Rhea" id="RHEA:23676"/>
        <dbReference type="ChEBI" id="CHEBI:15378"/>
        <dbReference type="ChEBI" id="CHEBI:30616"/>
        <dbReference type="ChEBI" id="CHEBI:43474"/>
        <dbReference type="ChEBI" id="CHEBI:57791"/>
        <dbReference type="ChEBI" id="CHEBI:83900"/>
        <dbReference type="ChEBI" id="CHEBI:83905"/>
        <dbReference type="ChEBI" id="CHEBI:456216"/>
        <dbReference type="EC" id="6.3.2.13"/>
    </reaction>
</comment>
<dbReference type="SUPFAM" id="SSF63418">
    <property type="entry name" value="MurE/MurF N-terminal domain"/>
    <property type="match status" value="1"/>
</dbReference>
<evidence type="ECO:0000256" key="1">
    <source>
        <dbReference type="ARBA" id="ARBA00005898"/>
    </source>
</evidence>
<dbReference type="InterPro" id="IPR013221">
    <property type="entry name" value="Mur_ligase_cen"/>
</dbReference>
<evidence type="ECO:0000256" key="9">
    <source>
        <dbReference type="ARBA" id="ARBA00072883"/>
    </source>
</evidence>
<feature type="domain" description="Mur ligase central" evidence="17">
    <location>
        <begin position="113"/>
        <end position="322"/>
    </location>
</feature>
<feature type="domain" description="Mur ligase C-terminal" evidence="16">
    <location>
        <begin position="345"/>
        <end position="472"/>
    </location>
</feature>
<dbReference type="InterPro" id="IPR000713">
    <property type="entry name" value="Mur_ligase_N"/>
</dbReference>
<accession>A0A1M5R8F1</accession>
<dbReference type="EMBL" id="FQWZ01000007">
    <property type="protein sequence ID" value="SHH22113.1"/>
    <property type="molecule type" value="Genomic_DNA"/>
</dbReference>
<organism evidence="18 19">
    <name type="scientific">Hydrocarboniphaga daqingensis</name>
    <dbReference type="NCBI Taxonomy" id="490188"/>
    <lineage>
        <taxon>Bacteria</taxon>
        <taxon>Pseudomonadati</taxon>
        <taxon>Pseudomonadota</taxon>
        <taxon>Gammaproteobacteria</taxon>
        <taxon>Nevskiales</taxon>
        <taxon>Nevskiaceae</taxon>
        <taxon>Hydrocarboniphaga</taxon>
    </lineage>
</organism>
<dbReference type="HAMAP" id="MF_00208">
    <property type="entry name" value="MurE"/>
    <property type="match status" value="1"/>
</dbReference>
<feature type="binding site" evidence="13">
    <location>
        <position position="474"/>
    </location>
    <ligand>
        <name>meso-2,6-diaminopimelate</name>
        <dbReference type="ChEBI" id="CHEBI:57791"/>
    </ligand>
</feature>
<evidence type="ECO:0000256" key="4">
    <source>
        <dbReference type="ARBA" id="ARBA00022984"/>
    </source>
</evidence>
<comment type="cofactor">
    <cofactor evidence="13">
        <name>Mg(2+)</name>
        <dbReference type="ChEBI" id="CHEBI:18420"/>
    </cofactor>
</comment>
<evidence type="ECO:0000256" key="12">
    <source>
        <dbReference type="ARBA" id="ARBA00081560"/>
    </source>
</evidence>
<protein>
    <recommendedName>
        <fullName evidence="9 13">UDP-N-acetylmuramoyl-L-alanyl-D-glutamate--2,6-diaminopimelate ligase</fullName>
        <ecNumber evidence="8 13">6.3.2.13</ecNumber>
    </recommendedName>
    <alternativeName>
        <fullName evidence="10 13">Meso-A2pm-adding enzyme</fullName>
    </alternativeName>
    <alternativeName>
        <fullName evidence="11 13">Meso-diaminopimelate-adding enzyme</fullName>
    </alternativeName>
    <alternativeName>
        <fullName evidence="12 13">UDP-MurNAc-L-Ala-D-Glu:meso-diaminopimelate ligase</fullName>
    </alternativeName>
    <alternativeName>
        <fullName evidence="13">UDP-MurNAc-tripeptide synthetase</fullName>
    </alternativeName>
    <alternativeName>
        <fullName evidence="13">UDP-N-acetylmuramyl-tripeptide synthetase</fullName>
    </alternativeName>
</protein>
<dbReference type="GO" id="GO:0051301">
    <property type="term" value="P:cell division"/>
    <property type="evidence" value="ECO:0007669"/>
    <property type="project" value="UniProtKB-KW"/>
</dbReference>
<dbReference type="SUPFAM" id="SSF53623">
    <property type="entry name" value="MurD-like peptide ligases, catalytic domain"/>
    <property type="match status" value="1"/>
</dbReference>
<evidence type="ECO:0000256" key="11">
    <source>
        <dbReference type="ARBA" id="ARBA00076158"/>
    </source>
</evidence>
<dbReference type="AlphaFoldDB" id="A0A1M5R8F1"/>
<comment type="pathway">
    <text evidence="13 14">Cell wall biogenesis; peptidoglycan biosynthesis.</text>
</comment>
<dbReference type="GO" id="GO:0005737">
    <property type="term" value="C:cytoplasm"/>
    <property type="evidence" value="ECO:0007669"/>
    <property type="project" value="UniProtKB-SubCell"/>
</dbReference>
<keyword evidence="13 18" id="KW-0436">Ligase</keyword>
<dbReference type="InterPro" id="IPR036565">
    <property type="entry name" value="Mur-like_cat_sf"/>
</dbReference>
<evidence type="ECO:0000256" key="13">
    <source>
        <dbReference type="HAMAP-Rule" id="MF_00208"/>
    </source>
</evidence>
<feature type="binding site" evidence="13">
    <location>
        <position position="193"/>
    </location>
    <ligand>
        <name>UDP-N-acetyl-alpha-D-muramoyl-L-alanyl-D-glutamate</name>
        <dbReference type="ChEBI" id="CHEBI:83900"/>
    </ligand>
</feature>
<feature type="domain" description="Mur ligase N-terminal catalytic" evidence="15">
    <location>
        <begin position="25"/>
        <end position="99"/>
    </location>
</feature>
<dbReference type="GO" id="GO:0008765">
    <property type="term" value="F:UDP-N-acetylmuramoylalanyl-D-glutamate-2,6-diaminopimelate ligase activity"/>
    <property type="evidence" value="ECO:0007669"/>
    <property type="project" value="UniProtKB-UniRule"/>
</dbReference>
<evidence type="ECO:0000259" key="16">
    <source>
        <dbReference type="Pfam" id="PF02875"/>
    </source>
</evidence>
<dbReference type="GO" id="GO:0009252">
    <property type="term" value="P:peptidoglycan biosynthetic process"/>
    <property type="evidence" value="ECO:0007669"/>
    <property type="project" value="UniProtKB-UniRule"/>
</dbReference>
<dbReference type="GO" id="GO:0008360">
    <property type="term" value="P:regulation of cell shape"/>
    <property type="evidence" value="ECO:0007669"/>
    <property type="project" value="UniProtKB-KW"/>
</dbReference>
<feature type="binding site" evidence="13">
    <location>
        <position position="32"/>
    </location>
    <ligand>
        <name>UDP-N-acetyl-alpha-D-muramoyl-L-alanyl-D-glutamate</name>
        <dbReference type="ChEBI" id="CHEBI:83900"/>
    </ligand>
</feature>
<name>A0A1M5R8F1_9GAMM</name>
<feature type="binding site" evidence="13">
    <location>
        <position position="191"/>
    </location>
    <ligand>
        <name>UDP-N-acetyl-alpha-D-muramoyl-L-alanyl-D-glutamate</name>
        <dbReference type="ChEBI" id="CHEBI:83900"/>
    </ligand>
</feature>
<dbReference type="STRING" id="490188.SAMN04488068_2938"/>
<keyword evidence="19" id="KW-1185">Reference proteome</keyword>
<dbReference type="GO" id="GO:0000287">
    <property type="term" value="F:magnesium ion binding"/>
    <property type="evidence" value="ECO:0007669"/>
    <property type="project" value="UniProtKB-UniRule"/>
</dbReference>
<sequence length="500" mass="52884">MSVRHPVLLTELLAGLGAAAPAASVTGLALDSRRVAVGDLFLAAQGSAAHGLSHVEQAIERGAAAIAWEPAPGIAAPTCAVPEFAVPLLSQKIGVIASRFYGEPSQRAFVFGVTGTDGKTSTAHLVAQAFEHLQRPCAYLGTIGYGRIQALADASHTTPDPVSLQAYLARSVDHDRCVAISMEVSSHALDQHRVAGVAFDAVALTNLQRDHLDYHGTQERYAAAKRRLFEADDARVLILNRDDVYGLQWIAELSASPARDRVVVYGLDGEPANTPRWVIGRQLQLHGAGLSLLLDTHQGQAQLDARLLGRFNAYNLIAAAAALLCADIPLDAVVAALEAAHTVPGRIEGFRGPAADALVVVDYAHTPQALEQILTAVRAHTRGRLWCVFGCGGDRDRGKRPLMGAAAAAHADALIVTDDNPRTEAPEAIVAQIVQGIPAGATFRVIHDRQAAIHAAIDAAQPGDVVVVAGKGHEDYQIVGSERRAFSDRVVVARRLEGLT</sequence>
<dbReference type="InterPro" id="IPR004101">
    <property type="entry name" value="Mur_ligase_C"/>
</dbReference>
<keyword evidence="13" id="KW-0067">ATP-binding</keyword>
<evidence type="ECO:0000256" key="14">
    <source>
        <dbReference type="RuleBase" id="RU004135"/>
    </source>
</evidence>
<dbReference type="Proteomes" id="UP000199758">
    <property type="component" value="Unassembled WGS sequence"/>
</dbReference>
<comment type="caution">
    <text evidence="13">Lacks conserved residue(s) required for the propagation of feature annotation.</text>
</comment>
<comment type="similarity">
    <text evidence="1 13">Belongs to the MurCDEF family. MurE subfamily.</text>
</comment>
<dbReference type="Pfam" id="PF08245">
    <property type="entry name" value="Mur_ligase_M"/>
    <property type="match status" value="1"/>
</dbReference>
<dbReference type="GO" id="GO:0005524">
    <property type="term" value="F:ATP binding"/>
    <property type="evidence" value="ECO:0007669"/>
    <property type="project" value="UniProtKB-UniRule"/>
</dbReference>
<dbReference type="Pfam" id="PF02875">
    <property type="entry name" value="Mur_ligase_C"/>
    <property type="match status" value="1"/>
</dbReference>
<keyword evidence="4 13" id="KW-0573">Peptidoglycan synthesis</keyword>
<dbReference type="InterPro" id="IPR005761">
    <property type="entry name" value="UDP-N-AcMur-Glu-dNH2Pim_ligase"/>
</dbReference>
<evidence type="ECO:0000256" key="3">
    <source>
        <dbReference type="ARBA" id="ARBA00022960"/>
    </source>
</evidence>
<evidence type="ECO:0000256" key="2">
    <source>
        <dbReference type="ARBA" id="ARBA00022618"/>
    </source>
</evidence>
<dbReference type="PANTHER" id="PTHR23135:SF4">
    <property type="entry name" value="UDP-N-ACETYLMURAMOYL-L-ALANYL-D-GLUTAMATE--2,6-DIAMINOPIMELATE LIGASE MURE HOMOLOG, CHLOROPLASTIC"/>
    <property type="match status" value="1"/>
</dbReference>
<evidence type="ECO:0000259" key="17">
    <source>
        <dbReference type="Pfam" id="PF08245"/>
    </source>
</evidence>
<dbReference type="NCBIfam" id="TIGR01085">
    <property type="entry name" value="murE"/>
    <property type="match status" value="1"/>
</dbReference>
<feature type="binding site" evidence="13">
    <location>
        <position position="30"/>
    </location>
    <ligand>
        <name>UDP-N-acetyl-alpha-D-muramoyl-L-alanyl-D-glutamate</name>
        <dbReference type="ChEBI" id="CHEBI:83900"/>
    </ligand>
</feature>
<feature type="binding site" evidence="13">
    <location>
        <position position="185"/>
    </location>
    <ligand>
        <name>UDP-N-acetyl-alpha-D-muramoyl-L-alanyl-D-glutamate</name>
        <dbReference type="ChEBI" id="CHEBI:83900"/>
    </ligand>
</feature>
<dbReference type="Gene3D" id="3.90.190.20">
    <property type="entry name" value="Mur ligase, C-terminal domain"/>
    <property type="match status" value="1"/>
</dbReference>
<keyword evidence="5 13" id="KW-0131">Cell cycle</keyword>
<keyword evidence="3 13" id="KW-0133">Cell shape</keyword>
<evidence type="ECO:0000259" key="15">
    <source>
        <dbReference type="Pfam" id="PF01225"/>
    </source>
</evidence>
<evidence type="ECO:0000313" key="18">
    <source>
        <dbReference type="EMBL" id="SHH22113.1"/>
    </source>
</evidence>
<comment type="subcellular location">
    <subcellularLocation>
        <location evidence="13 14">Cytoplasm</location>
    </subcellularLocation>
</comment>
<evidence type="ECO:0000256" key="5">
    <source>
        <dbReference type="ARBA" id="ARBA00023306"/>
    </source>
</evidence>
<dbReference type="InterPro" id="IPR035911">
    <property type="entry name" value="MurE/MurF_N"/>
</dbReference>
<evidence type="ECO:0000256" key="10">
    <source>
        <dbReference type="ARBA" id="ARBA00075482"/>
    </source>
</evidence>
<dbReference type="SUPFAM" id="SSF53244">
    <property type="entry name" value="MurD-like peptide ligases, peptide-binding domain"/>
    <property type="match status" value="1"/>
</dbReference>
<dbReference type="Gene3D" id="3.40.1390.10">
    <property type="entry name" value="MurE/MurF, N-terminal domain"/>
    <property type="match status" value="1"/>
</dbReference>
<dbReference type="GO" id="GO:0071555">
    <property type="term" value="P:cell wall organization"/>
    <property type="evidence" value="ECO:0007669"/>
    <property type="project" value="UniProtKB-KW"/>
</dbReference>
<evidence type="ECO:0000256" key="6">
    <source>
        <dbReference type="ARBA" id="ARBA00023316"/>
    </source>
</evidence>